<dbReference type="CDD" id="cd00593">
    <property type="entry name" value="RIBOc"/>
    <property type="match status" value="1"/>
</dbReference>
<keyword evidence="13" id="KW-1185">Reference proteome</keyword>
<dbReference type="PROSITE" id="PS50137">
    <property type="entry name" value="DS_RBD"/>
    <property type="match status" value="1"/>
</dbReference>
<keyword evidence="9" id="KW-0963">Cytoplasm</keyword>
<keyword evidence="5 9" id="KW-0540">Nuclease</keyword>
<evidence type="ECO:0000256" key="7">
    <source>
        <dbReference type="ARBA" id="ARBA00022801"/>
    </source>
</evidence>
<evidence type="ECO:0000256" key="5">
    <source>
        <dbReference type="ARBA" id="ARBA00022722"/>
    </source>
</evidence>
<feature type="domain" description="RNase III" evidence="11">
    <location>
        <begin position="2"/>
        <end position="130"/>
    </location>
</feature>
<dbReference type="InterPro" id="IPR011907">
    <property type="entry name" value="RNase_III"/>
</dbReference>
<accession>A0ABZ0UPA0</accession>
<dbReference type="PROSITE" id="PS00517">
    <property type="entry name" value="RNASE_3_1"/>
    <property type="match status" value="1"/>
</dbReference>
<keyword evidence="9" id="KW-0460">Magnesium</keyword>
<evidence type="ECO:0000256" key="1">
    <source>
        <dbReference type="ARBA" id="ARBA00000109"/>
    </source>
</evidence>
<feature type="binding site" evidence="9">
    <location>
        <position position="119"/>
    </location>
    <ligand>
        <name>Mg(2+)</name>
        <dbReference type="ChEBI" id="CHEBI:18420"/>
    </ligand>
</feature>
<dbReference type="PROSITE" id="PS50142">
    <property type="entry name" value="RNASE_3_2"/>
    <property type="match status" value="1"/>
</dbReference>
<evidence type="ECO:0000256" key="4">
    <source>
        <dbReference type="ARBA" id="ARBA00022664"/>
    </source>
</evidence>
<feature type="domain" description="DRBM" evidence="10">
    <location>
        <begin position="158"/>
        <end position="226"/>
    </location>
</feature>
<feature type="binding site" evidence="9">
    <location>
        <position position="43"/>
    </location>
    <ligand>
        <name>Mg(2+)</name>
        <dbReference type="ChEBI" id="CHEBI:18420"/>
    </ligand>
</feature>
<evidence type="ECO:0000313" key="12">
    <source>
        <dbReference type="EMBL" id="WPX97519.1"/>
    </source>
</evidence>
<evidence type="ECO:0000256" key="6">
    <source>
        <dbReference type="ARBA" id="ARBA00022759"/>
    </source>
</evidence>
<comment type="similarity">
    <text evidence="2">Belongs to the ribonuclease III family.</text>
</comment>
<dbReference type="EMBL" id="CP110343">
    <property type="protein sequence ID" value="WPX97519.1"/>
    <property type="molecule type" value="Genomic_DNA"/>
</dbReference>
<dbReference type="SMART" id="SM00535">
    <property type="entry name" value="RIBOc"/>
    <property type="match status" value="1"/>
</dbReference>
<evidence type="ECO:0000256" key="9">
    <source>
        <dbReference type="HAMAP-Rule" id="MF_00104"/>
    </source>
</evidence>
<dbReference type="Proteomes" id="UP001325140">
    <property type="component" value="Chromosome"/>
</dbReference>
<evidence type="ECO:0000256" key="2">
    <source>
        <dbReference type="ARBA" id="ARBA00010183"/>
    </source>
</evidence>
<keyword evidence="7 9" id="KW-0378">Hydrolase</keyword>
<keyword evidence="9" id="KW-0699">rRNA-binding</keyword>
<keyword evidence="4 9" id="KW-0507">mRNA processing</keyword>
<dbReference type="InterPro" id="IPR014720">
    <property type="entry name" value="dsRBD_dom"/>
</dbReference>
<dbReference type="Pfam" id="PF00035">
    <property type="entry name" value="dsrm"/>
    <property type="match status" value="1"/>
</dbReference>
<sequence>MKNSIEDVLGYKFQNILLLQEALNHPSLNTTKWKKIKTYQRLEFLGDAVIQLVLSHYIYALAFQYSEGELSLMMSNLVNGEVSARIAKSIYLGKYIAMSYSEENDLGRTKNSNLEDALEAVIGAIYLDGGLEEARKVIHSLWKDMIDAKSISSLTRKNEKTELQEILQEMRVELPQYRCIGIEKEKDEEIFVIEVSAGRWKCEGRGKNKREAERSAAKEMLKFMAKGKQKS</sequence>
<dbReference type="SMART" id="SM00358">
    <property type="entry name" value="DSRM"/>
    <property type="match status" value="1"/>
</dbReference>
<keyword evidence="8 9" id="KW-0694">RNA-binding</keyword>
<dbReference type="SUPFAM" id="SSF69065">
    <property type="entry name" value="RNase III domain-like"/>
    <property type="match status" value="1"/>
</dbReference>
<comment type="cofactor">
    <cofactor evidence="9">
        <name>Mg(2+)</name>
        <dbReference type="ChEBI" id="CHEBI:18420"/>
    </cofactor>
</comment>
<comment type="function">
    <text evidence="9">Digests double-stranded RNA. Involved in the processing of primary rRNA transcript to yield the immediate precursors to the large and small rRNAs (23S and 16S). Processes some mRNAs, and tRNAs when they are encoded in the rRNA operon. Processes pre-crRNA and tracrRNA of type II CRISPR loci if present in the organism.</text>
</comment>
<protein>
    <recommendedName>
        <fullName evidence="9">Ribonuclease 3</fullName>
        <ecNumber evidence="9">3.1.26.3</ecNumber>
    </recommendedName>
    <alternativeName>
        <fullName evidence="9">Ribonuclease III</fullName>
        <shortName evidence="9">RNase III</shortName>
    </alternativeName>
</protein>
<feature type="active site" evidence="9">
    <location>
        <position position="119"/>
    </location>
</feature>
<feature type="binding site" evidence="9">
    <location>
        <position position="116"/>
    </location>
    <ligand>
        <name>Mg(2+)</name>
        <dbReference type="ChEBI" id="CHEBI:18420"/>
    </ligand>
</feature>
<keyword evidence="9" id="KW-0819">tRNA processing</keyword>
<evidence type="ECO:0000256" key="3">
    <source>
        <dbReference type="ARBA" id="ARBA00022552"/>
    </source>
</evidence>
<proteinExistence type="inferred from homology"/>
<keyword evidence="6 9" id="KW-0255">Endonuclease</keyword>
<dbReference type="InterPro" id="IPR000999">
    <property type="entry name" value="RNase_III_dom"/>
</dbReference>
<feature type="active site" evidence="9">
    <location>
        <position position="47"/>
    </location>
</feature>
<gene>
    <name evidence="9" type="primary">rnc</name>
    <name evidence="12" type="ORF">Fokcrypt_00024</name>
</gene>
<dbReference type="CDD" id="cd10845">
    <property type="entry name" value="DSRM_RNAse_III_family"/>
    <property type="match status" value="1"/>
</dbReference>
<keyword evidence="3 9" id="KW-0698">rRNA processing</keyword>
<name>A0ABZ0UPA0_9RICK</name>
<dbReference type="PANTHER" id="PTHR11207">
    <property type="entry name" value="RIBONUCLEASE III"/>
    <property type="match status" value="1"/>
</dbReference>
<reference evidence="12" key="1">
    <citation type="submission" date="2022-10" db="EMBL/GenBank/DDBJ databases">
        <title>Host association and intracellularity evolved multiple times independently in the Rickettsiales.</title>
        <authorList>
            <person name="Castelli M."/>
            <person name="Nardi T."/>
            <person name="Gammuto L."/>
            <person name="Bellinzona G."/>
            <person name="Sabaneyeva E."/>
            <person name="Potekhin A."/>
            <person name="Serra V."/>
            <person name="Petroni G."/>
            <person name="Sassera D."/>
        </authorList>
    </citation>
    <scope>NUCLEOTIDE SEQUENCE [LARGE SCALE GENOMIC DNA]</scope>
    <source>
        <strain evidence="12">US_Bl 11III1</strain>
    </source>
</reference>
<dbReference type="Gene3D" id="1.10.1520.10">
    <property type="entry name" value="Ribonuclease III domain"/>
    <property type="match status" value="1"/>
</dbReference>
<dbReference type="EC" id="3.1.26.3" evidence="9"/>
<organism evidence="12 13">
    <name type="scientific">Candidatus Fokinia crypta</name>
    <dbReference type="NCBI Taxonomy" id="1920990"/>
    <lineage>
        <taxon>Bacteria</taxon>
        <taxon>Pseudomonadati</taxon>
        <taxon>Pseudomonadota</taxon>
        <taxon>Alphaproteobacteria</taxon>
        <taxon>Rickettsiales</taxon>
        <taxon>Candidatus Midichloriaceae</taxon>
        <taxon>Candidatus Fokinia</taxon>
    </lineage>
</organism>
<evidence type="ECO:0000259" key="10">
    <source>
        <dbReference type="PROSITE" id="PS50137"/>
    </source>
</evidence>
<dbReference type="InterPro" id="IPR036389">
    <property type="entry name" value="RNase_III_sf"/>
</dbReference>
<evidence type="ECO:0000313" key="13">
    <source>
        <dbReference type="Proteomes" id="UP001325140"/>
    </source>
</evidence>
<comment type="subcellular location">
    <subcellularLocation>
        <location evidence="9">Cytoplasm</location>
    </subcellularLocation>
</comment>
<dbReference type="SUPFAM" id="SSF54768">
    <property type="entry name" value="dsRNA-binding domain-like"/>
    <property type="match status" value="1"/>
</dbReference>
<evidence type="ECO:0000259" key="11">
    <source>
        <dbReference type="PROSITE" id="PS50142"/>
    </source>
</evidence>
<dbReference type="Gene3D" id="3.30.160.20">
    <property type="match status" value="1"/>
</dbReference>
<dbReference type="RefSeq" id="WP_323722180.1">
    <property type="nucleotide sequence ID" value="NZ_CP110343.1"/>
</dbReference>
<dbReference type="NCBIfam" id="TIGR02191">
    <property type="entry name" value="RNaseIII"/>
    <property type="match status" value="1"/>
</dbReference>
<comment type="subunit">
    <text evidence="9">Homodimer.</text>
</comment>
<dbReference type="PANTHER" id="PTHR11207:SF0">
    <property type="entry name" value="RIBONUCLEASE 3"/>
    <property type="match status" value="1"/>
</dbReference>
<keyword evidence="9" id="KW-0479">Metal-binding</keyword>
<dbReference type="Pfam" id="PF14622">
    <property type="entry name" value="Ribonucleas_3_3"/>
    <property type="match status" value="1"/>
</dbReference>
<evidence type="ECO:0000256" key="8">
    <source>
        <dbReference type="ARBA" id="ARBA00022884"/>
    </source>
</evidence>
<comment type="catalytic activity">
    <reaction evidence="1 9">
        <text>Endonucleolytic cleavage to 5'-phosphomonoester.</text>
        <dbReference type="EC" id="3.1.26.3"/>
    </reaction>
</comment>
<dbReference type="HAMAP" id="MF_00104">
    <property type="entry name" value="RNase_III"/>
    <property type="match status" value="1"/>
</dbReference>